<dbReference type="InterPro" id="IPR035906">
    <property type="entry name" value="MetI-like_sf"/>
</dbReference>
<evidence type="ECO:0000256" key="7">
    <source>
        <dbReference type="ARBA" id="ARBA00023136"/>
    </source>
</evidence>
<dbReference type="GO" id="GO:0055085">
    <property type="term" value="P:transmembrane transport"/>
    <property type="evidence" value="ECO:0007669"/>
    <property type="project" value="InterPro"/>
</dbReference>
<keyword evidence="4" id="KW-1003">Cell membrane</keyword>
<dbReference type="PROSITE" id="PS50928">
    <property type="entry name" value="ABC_TM1"/>
    <property type="match status" value="1"/>
</dbReference>
<keyword evidence="6 8" id="KW-1133">Transmembrane helix</keyword>
<keyword evidence="5 8" id="KW-0812">Transmembrane</keyword>
<keyword evidence="11" id="KW-1185">Reference proteome</keyword>
<feature type="transmembrane region" description="Helical" evidence="8">
    <location>
        <begin position="103"/>
        <end position="123"/>
    </location>
</feature>
<evidence type="ECO:0000256" key="6">
    <source>
        <dbReference type="ARBA" id="ARBA00022989"/>
    </source>
</evidence>
<comment type="subcellular location">
    <subcellularLocation>
        <location evidence="1 8">Cell membrane</location>
        <topology evidence="1 8">Multi-pass membrane protein</topology>
    </subcellularLocation>
</comment>
<name>A0A8J7S8S4_9PROT</name>
<dbReference type="InterPro" id="IPR000515">
    <property type="entry name" value="MetI-like"/>
</dbReference>
<feature type="transmembrane region" description="Helical" evidence="8">
    <location>
        <begin position="149"/>
        <end position="175"/>
    </location>
</feature>
<evidence type="ECO:0000313" key="10">
    <source>
        <dbReference type="EMBL" id="MBP5857482.1"/>
    </source>
</evidence>
<evidence type="ECO:0000256" key="2">
    <source>
        <dbReference type="ARBA" id="ARBA00009306"/>
    </source>
</evidence>
<evidence type="ECO:0000256" key="5">
    <source>
        <dbReference type="ARBA" id="ARBA00022692"/>
    </source>
</evidence>
<feature type="transmembrane region" description="Helical" evidence="8">
    <location>
        <begin position="256"/>
        <end position="278"/>
    </location>
</feature>
<feature type="transmembrane region" description="Helical" evidence="8">
    <location>
        <begin position="68"/>
        <end position="91"/>
    </location>
</feature>
<evidence type="ECO:0000256" key="3">
    <source>
        <dbReference type="ARBA" id="ARBA00022448"/>
    </source>
</evidence>
<evidence type="ECO:0000259" key="9">
    <source>
        <dbReference type="PROSITE" id="PS50928"/>
    </source>
</evidence>
<evidence type="ECO:0000256" key="8">
    <source>
        <dbReference type="RuleBase" id="RU363032"/>
    </source>
</evidence>
<organism evidence="10 11">
    <name type="scientific">Marivibrio halodurans</name>
    <dbReference type="NCBI Taxonomy" id="2039722"/>
    <lineage>
        <taxon>Bacteria</taxon>
        <taxon>Pseudomonadati</taxon>
        <taxon>Pseudomonadota</taxon>
        <taxon>Alphaproteobacteria</taxon>
        <taxon>Rhodospirillales</taxon>
        <taxon>Rhodospirillaceae</taxon>
        <taxon>Marivibrio</taxon>
    </lineage>
</organism>
<dbReference type="InterPro" id="IPR050809">
    <property type="entry name" value="UgpAE/MalFG_permease"/>
</dbReference>
<dbReference type="Gene3D" id="1.10.3720.10">
    <property type="entry name" value="MetI-like"/>
    <property type="match status" value="1"/>
</dbReference>
<evidence type="ECO:0000256" key="4">
    <source>
        <dbReference type="ARBA" id="ARBA00022475"/>
    </source>
</evidence>
<evidence type="ECO:0000256" key="1">
    <source>
        <dbReference type="ARBA" id="ARBA00004651"/>
    </source>
</evidence>
<dbReference type="RefSeq" id="WP_210682064.1">
    <property type="nucleotide sequence ID" value="NZ_JAGMWN010000004.1"/>
</dbReference>
<dbReference type="EMBL" id="JAGMWN010000004">
    <property type="protein sequence ID" value="MBP5857482.1"/>
    <property type="molecule type" value="Genomic_DNA"/>
</dbReference>
<sequence length="287" mass="32564">MPSDRIIYIIFFLALGLTALLVLYPAYYALELSFQHRESLISEPEWVWFQNYARVLAMPDFWAALGRGVIFAGLTILLQIVLGIGFALLLAREFPGMPVIRGIAVLPYLLPTVVVALTFRWMLDGSVGIFSKAAQLLGYDYLPWGDDPYMAMITVILISVWIWTPFVTLTCLAGLQSIPEDIYEAARIDGAGPWQRFWHITLPQLRSVLLVVLLLRAIWMFNKFDIVWLMTRGGPQQATEQLPIFSYRQAFEMYDVGAGAAVSAISFVILSVLILIYFRLFPLDRKD</sequence>
<gene>
    <name evidence="10" type="ORF">KAJ83_10720</name>
</gene>
<dbReference type="PANTHER" id="PTHR43227:SF11">
    <property type="entry name" value="BLL4140 PROTEIN"/>
    <property type="match status" value="1"/>
</dbReference>
<feature type="transmembrane region" description="Helical" evidence="8">
    <location>
        <begin position="7"/>
        <end position="30"/>
    </location>
</feature>
<feature type="domain" description="ABC transmembrane type-1" evidence="9">
    <location>
        <begin position="65"/>
        <end position="277"/>
    </location>
</feature>
<dbReference type="GO" id="GO:0005886">
    <property type="term" value="C:plasma membrane"/>
    <property type="evidence" value="ECO:0007669"/>
    <property type="project" value="UniProtKB-SubCell"/>
</dbReference>
<reference evidence="10" key="1">
    <citation type="submission" date="2021-04" db="EMBL/GenBank/DDBJ databases">
        <authorList>
            <person name="Zhang D.-C."/>
        </authorList>
    </citation>
    <scope>NUCLEOTIDE SEQUENCE</scope>
    <source>
        <strain evidence="10">CGMCC 1.15697</strain>
    </source>
</reference>
<dbReference type="CDD" id="cd06261">
    <property type="entry name" value="TM_PBP2"/>
    <property type="match status" value="1"/>
</dbReference>
<feature type="transmembrane region" description="Helical" evidence="8">
    <location>
        <begin position="196"/>
        <end position="219"/>
    </location>
</feature>
<comment type="caution">
    <text evidence="10">The sequence shown here is derived from an EMBL/GenBank/DDBJ whole genome shotgun (WGS) entry which is preliminary data.</text>
</comment>
<keyword evidence="3 8" id="KW-0813">Transport</keyword>
<dbReference type="AlphaFoldDB" id="A0A8J7S8S4"/>
<keyword evidence="7 8" id="KW-0472">Membrane</keyword>
<dbReference type="PANTHER" id="PTHR43227">
    <property type="entry name" value="BLL4140 PROTEIN"/>
    <property type="match status" value="1"/>
</dbReference>
<dbReference type="Proteomes" id="UP000672602">
    <property type="component" value="Unassembled WGS sequence"/>
</dbReference>
<protein>
    <submittedName>
        <fullName evidence="10">Sugar ABC transporter permease</fullName>
    </submittedName>
</protein>
<dbReference type="SUPFAM" id="SSF161098">
    <property type="entry name" value="MetI-like"/>
    <property type="match status" value="1"/>
</dbReference>
<evidence type="ECO:0000313" key="11">
    <source>
        <dbReference type="Proteomes" id="UP000672602"/>
    </source>
</evidence>
<proteinExistence type="inferred from homology"/>
<accession>A0A8J7S8S4</accession>
<dbReference type="Pfam" id="PF00528">
    <property type="entry name" value="BPD_transp_1"/>
    <property type="match status" value="1"/>
</dbReference>
<comment type="similarity">
    <text evidence="2 8">Belongs to the binding-protein-dependent transport system permease family.</text>
</comment>